<protein>
    <submittedName>
        <fullName evidence="1">Uncharacterized protein</fullName>
    </submittedName>
</protein>
<evidence type="ECO:0000313" key="2">
    <source>
        <dbReference type="Proteomes" id="UP000093267"/>
    </source>
</evidence>
<organism evidence="1 2">
    <name type="scientific">Secundilactobacillus paracollinoides</name>
    <dbReference type="NCBI Taxonomy" id="240427"/>
    <lineage>
        <taxon>Bacteria</taxon>
        <taxon>Bacillati</taxon>
        <taxon>Bacillota</taxon>
        <taxon>Bacilli</taxon>
        <taxon>Lactobacillales</taxon>
        <taxon>Lactobacillaceae</taxon>
        <taxon>Secundilactobacillus</taxon>
    </lineage>
</organism>
<dbReference type="RefSeq" id="WP_056987173.1">
    <property type="nucleotide sequence ID" value="NZ_CP014912.1"/>
</dbReference>
<proteinExistence type="predicted"/>
<evidence type="ECO:0000313" key="1">
    <source>
        <dbReference type="EMBL" id="ANZ66358.1"/>
    </source>
</evidence>
<accession>A0A1B2IWG4</accession>
<dbReference type="STRING" id="240427.AYR62_12640"/>
<keyword evidence="2" id="KW-1185">Reference proteome</keyword>
<reference evidence="1 2" key="1">
    <citation type="submission" date="2016-03" db="EMBL/GenBank/DDBJ databases">
        <title>Pediococcus and Lactobacillus from brewery environment - whole genome sequencing and assembly.</title>
        <authorList>
            <person name="Behr J."/>
            <person name="Geissler A.J."/>
            <person name="Vogel R.F."/>
        </authorList>
    </citation>
    <scope>NUCLEOTIDE SEQUENCE [LARGE SCALE GENOMIC DNA]</scope>
    <source>
        <strain evidence="1 2">TMW 1.1995</strain>
    </source>
</reference>
<dbReference type="AlphaFoldDB" id="A0A1B2IWG4"/>
<sequence>MTPEKRELAMHKLIGQVWHHRFQFHGDWGDSQGKRQFKLRFLQELKRVLGRAYDFTPYQAEFVINEAMTSVLLKSNEDMLVAKDPRKAAKLVRASFNRAGHYYRFLYGDNKQR</sequence>
<dbReference type="Proteomes" id="UP000093267">
    <property type="component" value="Chromosome"/>
</dbReference>
<dbReference type="EMBL" id="CP014924">
    <property type="protein sequence ID" value="ANZ66358.1"/>
    <property type="molecule type" value="Genomic_DNA"/>
</dbReference>
<dbReference type="KEGG" id="lpd:AYR62_12640"/>
<gene>
    <name evidence="1" type="ORF">AYR63_03860</name>
</gene>
<name>A0A1B2IWG4_9LACO</name>
<dbReference type="OrthoDB" id="9876950at2"/>